<sequence>MAVENDRLDRFAKSALRVIELYEFDGLDLDWEFPAWGGMPWADRGNFVKLLKKLRYTFDNTSIFEMGKHILLTAAVAAPFTIFEVSYDIPMMAMYLDYCLLMGYDFNKYNSIFPFAEFNSPLFRHNGQVSVLKMLNLEHASNSWVSKGMPRDKLVVGIPFYGTTYKLANALMHDVGAAVKGPGIFNGSVSYPQVCNFIVNKGWKREFNNESRVPFAYHNEDWITYDDVQSTIEKVIWIMDNRFAEHSVENSLFLSDKTLS</sequence>
<keyword evidence="1" id="KW-0732">Signal</keyword>
<keyword evidence="3" id="KW-0325">Glycoprotein</keyword>
<dbReference type="InterPro" id="IPR001579">
    <property type="entry name" value="Glyco_hydro_18_chit_AS"/>
</dbReference>
<dbReference type="SMART" id="SM00636">
    <property type="entry name" value="Glyco_18"/>
    <property type="match status" value="1"/>
</dbReference>
<evidence type="ECO:0000256" key="2">
    <source>
        <dbReference type="ARBA" id="ARBA00022801"/>
    </source>
</evidence>
<evidence type="ECO:0000256" key="3">
    <source>
        <dbReference type="ARBA" id="ARBA00023180"/>
    </source>
</evidence>
<dbReference type="GO" id="GO:0005975">
    <property type="term" value="P:carbohydrate metabolic process"/>
    <property type="evidence" value="ECO:0007669"/>
    <property type="project" value="InterPro"/>
</dbReference>
<evidence type="ECO:0000313" key="9">
    <source>
        <dbReference type="Proteomes" id="UP000192247"/>
    </source>
</evidence>
<protein>
    <submittedName>
        <fullName evidence="8">Acidic mammalian chitinase-like</fullName>
    </submittedName>
</protein>
<dbReference type="GO" id="GO:0005576">
    <property type="term" value="C:extracellular region"/>
    <property type="evidence" value="ECO:0007669"/>
    <property type="project" value="TreeGrafter"/>
</dbReference>
<evidence type="ECO:0000313" key="8">
    <source>
        <dbReference type="EMBL" id="OQR73449.1"/>
    </source>
</evidence>
<organism evidence="8 9">
    <name type="scientific">Tropilaelaps mercedesae</name>
    <dbReference type="NCBI Taxonomy" id="418985"/>
    <lineage>
        <taxon>Eukaryota</taxon>
        <taxon>Metazoa</taxon>
        <taxon>Ecdysozoa</taxon>
        <taxon>Arthropoda</taxon>
        <taxon>Chelicerata</taxon>
        <taxon>Arachnida</taxon>
        <taxon>Acari</taxon>
        <taxon>Parasitiformes</taxon>
        <taxon>Mesostigmata</taxon>
        <taxon>Gamasina</taxon>
        <taxon>Dermanyssoidea</taxon>
        <taxon>Laelapidae</taxon>
        <taxon>Tropilaelaps</taxon>
    </lineage>
</organism>
<dbReference type="PANTHER" id="PTHR11177:SF390">
    <property type="entry name" value="CHITINASE 11"/>
    <property type="match status" value="1"/>
</dbReference>
<dbReference type="FunFam" id="3.10.50.10:FF:000003">
    <property type="entry name" value="Class V chitinase CHIT5b"/>
    <property type="match status" value="1"/>
</dbReference>
<dbReference type="Proteomes" id="UP000192247">
    <property type="component" value="Unassembled WGS sequence"/>
</dbReference>
<dbReference type="InterPro" id="IPR029070">
    <property type="entry name" value="Chitinase_insertion_sf"/>
</dbReference>
<reference evidence="8 9" key="1">
    <citation type="journal article" date="2017" name="Gigascience">
        <title>Draft genome of the honey bee ectoparasitic mite, Tropilaelaps mercedesae, is shaped by the parasitic life history.</title>
        <authorList>
            <person name="Dong X."/>
            <person name="Armstrong S.D."/>
            <person name="Xia D."/>
            <person name="Makepeace B.L."/>
            <person name="Darby A.C."/>
            <person name="Kadowaki T."/>
        </authorList>
    </citation>
    <scope>NUCLEOTIDE SEQUENCE [LARGE SCALE GENOMIC DNA]</scope>
    <source>
        <strain evidence="8">Wuxi-XJTLU</strain>
    </source>
</reference>
<dbReference type="InterPro" id="IPR017853">
    <property type="entry name" value="GH"/>
</dbReference>
<accession>A0A1V9XIY1</accession>
<comment type="caution">
    <text evidence="8">The sequence shown here is derived from an EMBL/GenBank/DDBJ whole genome shotgun (WGS) entry which is preliminary data.</text>
</comment>
<evidence type="ECO:0000256" key="4">
    <source>
        <dbReference type="ARBA" id="ARBA00023295"/>
    </source>
</evidence>
<dbReference type="GO" id="GO:0006032">
    <property type="term" value="P:chitin catabolic process"/>
    <property type="evidence" value="ECO:0007669"/>
    <property type="project" value="TreeGrafter"/>
</dbReference>
<dbReference type="AlphaFoldDB" id="A0A1V9XIY1"/>
<evidence type="ECO:0000256" key="5">
    <source>
        <dbReference type="RuleBase" id="RU000489"/>
    </source>
</evidence>
<dbReference type="OrthoDB" id="76388at2759"/>
<dbReference type="STRING" id="418985.A0A1V9XIY1"/>
<keyword evidence="4 5" id="KW-0326">Glycosidase</keyword>
<dbReference type="InterPro" id="IPR050314">
    <property type="entry name" value="Glycosyl_Hydrlase_18"/>
</dbReference>
<dbReference type="EMBL" id="MNPL01009921">
    <property type="protein sequence ID" value="OQR73449.1"/>
    <property type="molecule type" value="Genomic_DNA"/>
</dbReference>
<feature type="domain" description="GH18" evidence="7">
    <location>
        <begin position="1"/>
        <end position="260"/>
    </location>
</feature>
<gene>
    <name evidence="8" type="ORF">BIW11_01144</name>
</gene>
<dbReference type="InterPro" id="IPR011583">
    <property type="entry name" value="Chitinase_II/V-like_cat"/>
</dbReference>
<proteinExistence type="inferred from homology"/>
<dbReference type="Pfam" id="PF00704">
    <property type="entry name" value="Glyco_hydro_18"/>
    <property type="match status" value="1"/>
</dbReference>
<evidence type="ECO:0000259" key="7">
    <source>
        <dbReference type="PROSITE" id="PS51910"/>
    </source>
</evidence>
<name>A0A1V9XIY1_9ACAR</name>
<dbReference type="GO" id="GO:0004568">
    <property type="term" value="F:chitinase activity"/>
    <property type="evidence" value="ECO:0007669"/>
    <property type="project" value="TreeGrafter"/>
</dbReference>
<dbReference type="PROSITE" id="PS01095">
    <property type="entry name" value="GH18_1"/>
    <property type="match status" value="1"/>
</dbReference>
<keyword evidence="9" id="KW-1185">Reference proteome</keyword>
<evidence type="ECO:0000256" key="6">
    <source>
        <dbReference type="RuleBase" id="RU004453"/>
    </source>
</evidence>
<dbReference type="SUPFAM" id="SSF54556">
    <property type="entry name" value="Chitinase insertion domain"/>
    <property type="match status" value="1"/>
</dbReference>
<evidence type="ECO:0000256" key="1">
    <source>
        <dbReference type="ARBA" id="ARBA00022729"/>
    </source>
</evidence>
<keyword evidence="2 5" id="KW-0378">Hydrolase</keyword>
<comment type="similarity">
    <text evidence="6">Belongs to the glycosyl hydrolase 18 family.</text>
</comment>
<dbReference type="GO" id="GO:0008061">
    <property type="term" value="F:chitin binding"/>
    <property type="evidence" value="ECO:0007669"/>
    <property type="project" value="InterPro"/>
</dbReference>
<dbReference type="InParanoid" id="A0A1V9XIY1"/>
<dbReference type="PANTHER" id="PTHR11177">
    <property type="entry name" value="CHITINASE"/>
    <property type="match status" value="1"/>
</dbReference>
<dbReference type="Gene3D" id="3.10.50.10">
    <property type="match status" value="1"/>
</dbReference>
<dbReference type="PROSITE" id="PS51910">
    <property type="entry name" value="GH18_2"/>
    <property type="match status" value="1"/>
</dbReference>
<dbReference type="SUPFAM" id="SSF51445">
    <property type="entry name" value="(Trans)glycosidases"/>
    <property type="match status" value="1"/>
</dbReference>
<dbReference type="Gene3D" id="3.20.20.80">
    <property type="entry name" value="Glycosidases"/>
    <property type="match status" value="1"/>
</dbReference>
<dbReference type="InterPro" id="IPR001223">
    <property type="entry name" value="Glyco_hydro18_cat"/>
</dbReference>